<comment type="caution">
    <text evidence="2">The sequence shown here is derived from an EMBL/GenBank/DDBJ whole genome shotgun (WGS) entry which is preliminary data.</text>
</comment>
<keyword evidence="3" id="KW-1185">Reference proteome</keyword>
<evidence type="ECO:0000313" key="2">
    <source>
        <dbReference type="EMBL" id="MBI1626024.1"/>
    </source>
</evidence>
<proteinExistence type="predicted"/>
<protein>
    <recommendedName>
        <fullName evidence="4">Hemolysin XhlA</fullName>
    </recommendedName>
</protein>
<evidence type="ECO:0000256" key="1">
    <source>
        <dbReference type="SAM" id="Phobius"/>
    </source>
</evidence>
<keyword evidence="1" id="KW-0812">Transmembrane</keyword>
<dbReference type="EMBL" id="JABBCQ020000015">
    <property type="protein sequence ID" value="MBI1626024.1"/>
    <property type="molecule type" value="Genomic_DNA"/>
</dbReference>
<keyword evidence="1" id="KW-1133">Transmembrane helix</keyword>
<reference evidence="2" key="1">
    <citation type="submission" date="2020-12" db="EMBL/GenBank/DDBJ databases">
        <title>Comamonas sp. nov., isolated from stream water.</title>
        <authorList>
            <person name="Park K.-H."/>
        </authorList>
    </citation>
    <scope>NUCLEOTIDE SEQUENCE</scope>
    <source>
        <strain evidence="2">EJ-4</strain>
    </source>
</reference>
<feature type="transmembrane region" description="Helical" evidence="1">
    <location>
        <begin position="63"/>
        <end position="82"/>
    </location>
</feature>
<keyword evidence="1" id="KW-0472">Membrane</keyword>
<name>A0A843BAV8_9BURK</name>
<dbReference type="Proteomes" id="UP000530032">
    <property type="component" value="Unassembled WGS sequence"/>
</dbReference>
<accession>A0A843BAV8</accession>
<gene>
    <name evidence="2" type="ORF">HF327_016125</name>
</gene>
<evidence type="ECO:0008006" key="4">
    <source>
        <dbReference type="Google" id="ProtNLM"/>
    </source>
</evidence>
<dbReference type="AlphaFoldDB" id="A0A843BAV8"/>
<organism evidence="2 3">
    <name type="scientific">Comamonas suwonensis</name>
    <dbReference type="NCBI Taxonomy" id="2606214"/>
    <lineage>
        <taxon>Bacteria</taxon>
        <taxon>Pseudomonadati</taxon>
        <taxon>Pseudomonadota</taxon>
        <taxon>Betaproteobacteria</taxon>
        <taxon>Burkholderiales</taxon>
        <taxon>Comamonadaceae</taxon>
        <taxon>Comamonas</taxon>
    </lineage>
</organism>
<dbReference type="RefSeq" id="WP_198461264.1">
    <property type="nucleotide sequence ID" value="NZ_JABBCQ020000015.1"/>
</dbReference>
<evidence type="ECO:0000313" key="3">
    <source>
        <dbReference type="Proteomes" id="UP000530032"/>
    </source>
</evidence>
<sequence>MELLERIIKIESTLPTLATREQVLATREHVTQEVGALRTELHKEIGGLRAELHKSIHDQTWKIIGTFITFGTLLSGIVFYIARNVH</sequence>